<dbReference type="Pfam" id="PF01363">
    <property type="entry name" value="FYVE"/>
    <property type="match status" value="1"/>
</dbReference>
<accession>C5KQQ0</accession>
<keyword evidence="7" id="KW-1185">Reference proteome</keyword>
<dbReference type="InterPro" id="IPR011011">
    <property type="entry name" value="Znf_FYVE_PHD"/>
</dbReference>
<keyword evidence="2" id="KW-0863">Zinc-finger</keyword>
<evidence type="ECO:0000313" key="7">
    <source>
        <dbReference type="Proteomes" id="UP000007800"/>
    </source>
</evidence>
<evidence type="ECO:0000256" key="4">
    <source>
        <dbReference type="SAM" id="MobiDB-lite"/>
    </source>
</evidence>
<reference evidence="6 7" key="1">
    <citation type="submission" date="2008-07" db="EMBL/GenBank/DDBJ databases">
        <authorList>
            <person name="El-Sayed N."/>
            <person name="Caler E."/>
            <person name="Inman J."/>
            <person name="Amedeo P."/>
            <person name="Hass B."/>
            <person name="Wortman J."/>
        </authorList>
    </citation>
    <scope>NUCLEOTIDE SEQUENCE [LARGE SCALE GENOMIC DNA]</scope>
    <source>
        <strain evidence="7">ATCC 50983 / TXsc</strain>
    </source>
</reference>
<dbReference type="GeneID" id="9056769"/>
<gene>
    <name evidence="6" type="ORF">Pmar_PMAR020735</name>
</gene>
<dbReference type="SUPFAM" id="SSF57903">
    <property type="entry name" value="FYVE/PHD zinc finger"/>
    <property type="match status" value="1"/>
</dbReference>
<dbReference type="CDD" id="cd00065">
    <property type="entry name" value="FYVE_like_SF"/>
    <property type="match status" value="1"/>
</dbReference>
<evidence type="ECO:0000259" key="5">
    <source>
        <dbReference type="Pfam" id="PF01363"/>
    </source>
</evidence>
<evidence type="ECO:0000256" key="2">
    <source>
        <dbReference type="ARBA" id="ARBA00022771"/>
    </source>
</evidence>
<organism evidence="7">
    <name type="scientific">Perkinsus marinus (strain ATCC 50983 / TXsc)</name>
    <dbReference type="NCBI Taxonomy" id="423536"/>
    <lineage>
        <taxon>Eukaryota</taxon>
        <taxon>Sar</taxon>
        <taxon>Alveolata</taxon>
        <taxon>Perkinsozoa</taxon>
        <taxon>Perkinsea</taxon>
        <taxon>Perkinsida</taxon>
        <taxon>Perkinsidae</taxon>
        <taxon>Perkinsus</taxon>
    </lineage>
</organism>
<sequence>MLKRLTGAKGPPSTEAVPSSTGSPMAHLRLPISSVSDSTSAFGPPQEGRAQGVTSSIPIIDLDHDEDMVEEETASGVVDPQRRGWVASLVNIISLRRSRTDATALGGDQQARRDPPRPPSCWKCTVDFSFTNRARVCPMCGHQFCKACLAEAAAEMPLIPADLQDSVMRANRLSADPDWTTLEDVQQLEHENGADPEALDHPVDEDDDLGLDVYVLFQTRDSATREEVRKGLNKLNGTLCHTCLSEAARDLLLDRVKARQERIQLYLAGRLTAFKSTPESNVAMVYRLGGNFLQALRAASSVLPMGAFAKYISGAYYLFRYGPLCIYGSDILEAIGMLSKLTSSAGIRSRWTANTADVAAAM</sequence>
<evidence type="ECO:0000256" key="1">
    <source>
        <dbReference type="ARBA" id="ARBA00022723"/>
    </source>
</evidence>
<dbReference type="AlphaFoldDB" id="C5KQQ0"/>
<dbReference type="InParanoid" id="C5KQQ0"/>
<dbReference type="OrthoDB" id="446616at2759"/>
<dbReference type="InterPro" id="IPR013083">
    <property type="entry name" value="Znf_RING/FYVE/PHD"/>
</dbReference>
<name>C5KQQ0_PERM5</name>
<dbReference type="RefSeq" id="XP_002781351.1">
    <property type="nucleotide sequence ID" value="XM_002781305.1"/>
</dbReference>
<feature type="domain" description="FYVE zinc finger" evidence="5">
    <location>
        <begin position="120"/>
        <end position="154"/>
    </location>
</feature>
<evidence type="ECO:0000313" key="6">
    <source>
        <dbReference type="EMBL" id="EER13146.1"/>
    </source>
</evidence>
<keyword evidence="1" id="KW-0479">Metal-binding</keyword>
<dbReference type="EMBL" id="GG675521">
    <property type="protein sequence ID" value="EER13146.1"/>
    <property type="molecule type" value="Genomic_DNA"/>
</dbReference>
<keyword evidence="3" id="KW-0862">Zinc</keyword>
<dbReference type="Proteomes" id="UP000007800">
    <property type="component" value="Unassembled WGS sequence"/>
</dbReference>
<dbReference type="InterPro" id="IPR000306">
    <property type="entry name" value="Znf_FYVE"/>
</dbReference>
<feature type="region of interest" description="Disordered" evidence="4">
    <location>
        <begin position="1"/>
        <end position="26"/>
    </location>
</feature>
<proteinExistence type="predicted"/>
<dbReference type="Gene3D" id="3.30.40.10">
    <property type="entry name" value="Zinc/RING finger domain, C3HC4 (zinc finger)"/>
    <property type="match status" value="1"/>
</dbReference>
<dbReference type="InterPro" id="IPR017907">
    <property type="entry name" value="Znf_RING_CS"/>
</dbReference>
<dbReference type="PROSITE" id="PS00518">
    <property type="entry name" value="ZF_RING_1"/>
    <property type="match status" value="1"/>
</dbReference>
<protein>
    <recommendedName>
        <fullName evidence="5">FYVE zinc finger domain-containing protein</fullName>
    </recommendedName>
</protein>
<dbReference type="GO" id="GO:0008270">
    <property type="term" value="F:zinc ion binding"/>
    <property type="evidence" value="ECO:0007669"/>
    <property type="project" value="UniProtKB-KW"/>
</dbReference>
<evidence type="ECO:0000256" key="3">
    <source>
        <dbReference type="ARBA" id="ARBA00022833"/>
    </source>
</evidence>